<accession>A0ABS9A190</accession>
<dbReference type="EMBL" id="JABFTX010000001">
    <property type="protein sequence ID" value="MCE8002541.1"/>
    <property type="molecule type" value="Genomic_DNA"/>
</dbReference>
<keyword evidence="1" id="KW-0472">Membrane</keyword>
<dbReference type="RefSeq" id="WP_234269302.1">
    <property type="nucleotide sequence ID" value="NZ_JABFTX010000001.1"/>
</dbReference>
<sequence>MDRFKNSRVVILAFTLALLLGVMVAFVARQSAQNWNPAWFQAITSVIALVVALALPMYVRYKESEREKERSYQNETSALQLLYNEISQLLIYFQSVDLFLSERDYQFILRIANETHEFDPKPTKAIHQDGYILSSLGVELTSAYAMCLARREGLIRTARYIVNSEDFRVQDQKSGSMDFVISEDAYPLRYAKAICLDGANHCAYICDEARRRDPNLAPLTLAIPKPG</sequence>
<dbReference type="Proteomes" id="UP001320168">
    <property type="component" value="Unassembled WGS sequence"/>
</dbReference>
<organism evidence="2 3">
    <name type="scientific">Billgrantia ethanolica</name>
    <dbReference type="NCBI Taxonomy" id="2733486"/>
    <lineage>
        <taxon>Bacteria</taxon>
        <taxon>Pseudomonadati</taxon>
        <taxon>Pseudomonadota</taxon>
        <taxon>Gammaproteobacteria</taxon>
        <taxon>Oceanospirillales</taxon>
        <taxon>Halomonadaceae</taxon>
        <taxon>Billgrantia</taxon>
    </lineage>
</organism>
<feature type="transmembrane region" description="Helical" evidence="1">
    <location>
        <begin position="39"/>
        <end position="59"/>
    </location>
</feature>
<name>A0ABS9A190_9GAMM</name>
<keyword evidence="1" id="KW-0812">Transmembrane</keyword>
<proteinExistence type="predicted"/>
<evidence type="ECO:0000313" key="2">
    <source>
        <dbReference type="EMBL" id="MCE8002541.1"/>
    </source>
</evidence>
<protein>
    <submittedName>
        <fullName evidence="2">Uncharacterized protein</fullName>
    </submittedName>
</protein>
<reference evidence="2 3" key="1">
    <citation type="journal article" date="2021" name="Front. Microbiol.">
        <title>Aerobic Denitrification and Heterotrophic Sulfur Oxidation in the Genus Halomonas Revealed by Six Novel Species Characterizations and Genome-Based Analysis.</title>
        <authorList>
            <person name="Wang L."/>
            <person name="Shao Z."/>
        </authorList>
    </citation>
    <scope>NUCLEOTIDE SEQUENCE [LARGE SCALE GENOMIC DNA]</scope>
    <source>
        <strain evidence="2 3">MCCC 1A11081</strain>
    </source>
</reference>
<keyword evidence="1" id="KW-1133">Transmembrane helix</keyword>
<evidence type="ECO:0000256" key="1">
    <source>
        <dbReference type="SAM" id="Phobius"/>
    </source>
</evidence>
<comment type="caution">
    <text evidence="2">The sequence shown here is derived from an EMBL/GenBank/DDBJ whole genome shotgun (WGS) entry which is preliminary data.</text>
</comment>
<evidence type="ECO:0000313" key="3">
    <source>
        <dbReference type="Proteomes" id="UP001320168"/>
    </source>
</evidence>
<gene>
    <name evidence="2" type="ORF">HOP53_06785</name>
</gene>
<keyword evidence="3" id="KW-1185">Reference proteome</keyword>